<keyword evidence="3" id="KW-1185">Reference proteome</keyword>
<comment type="caution">
    <text evidence="2">The sequence shown here is derived from an EMBL/GenBank/DDBJ whole genome shotgun (WGS) entry which is preliminary data.</text>
</comment>
<dbReference type="PANTHER" id="PTHR43798:SF33">
    <property type="entry name" value="HYDROLASE, PUTATIVE (AFU_ORTHOLOGUE AFUA_2G14860)-RELATED"/>
    <property type="match status" value="1"/>
</dbReference>
<organism evidence="2 3">
    <name type="scientific">Novosphingobium pokkalii</name>
    <dbReference type="NCBI Taxonomy" id="1770194"/>
    <lineage>
        <taxon>Bacteria</taxon>
        <taxon>Pseudomonadati</taxon>
        <taxon>Pseudomonadota</taxon>
        <taxon>Alphaproteobacteria</taxon>
        <taxon>Sphingomonadales</taxon>
        <taxon>Sphingomonadaceae</taxon>
        <taxon>Novosphingobium</taxon>
    </lineage>
</organism>
<sequence>MSTAPRWEVEGRHWPHRAASRFVETPGLAWHVQVMGRGPVVLLLHGTGAATHSWRDVMPLLARDFTVVAPDLPGHGFTRGRPAGGLTLPAMARALADLLRALGMVPALVVGHSAGAAIALQLVQDGGADHGGAGVPVIGFNPALMPFPGLAAQLFPSLARLLFVNPLVPRMLARIARLPGEPERFLKRATGSTIDAPGLACYRALLGCPAHCAGAMEMMASWDLDALRRRLPTMAMPVHLVHARADAAVPLHTVEAAARLLPHAHLTVLPHLGHLAHEERPDLAAAVIAGQMQESAA</sequence>
<dbReference type="PANTHER" id="PTHR43798">
    <property type="entry name" value="MONOACYLGLYCEROL LIPASE"/>
    <property type="match status" value="1"/>
</dbReference>
<dbReference type="Gene3D" id="3.40.50.1820">
    <property type="entry name" value="alpha/beta hydrolase"/>
    <property type="match status" value="1"/>
</dbReference>
<name>A0ABV7V1X5_9SPHN</name>
<dbReference type="Proteomes" id="UP001595683">
    <property type="component" value="Unassembled WGS sequence"/>
</dbReference>
<dbReference type="RefSeq" id="WP_191323753.1">
    <property type="nucleotide sequence ID" value="NZ_BMZP01000005.1"/>
</dbReference>
<proteinExistence type="predicted"/>
<dbReference type="EMBL" id="JBHRYE010000012">
    <property type="protein sequence ID" value="MFC3671444.1"/>
    <property type="molecule type" value="Genomic_DNA"/>
</dbReference>
<dbReference type="InterPro" id="IPR050266">
    <property type="entry name" value="AB_hydrolase_sf"/>
</dbReference>
<dbReference type="InterPro" id="IPR000073">
    <property type="entry name" value="AB_hydrolase_1"/>
</dbReference>
<dbReference type="InterPro" id="IPR017497">
    <property type="entry name" value="BchO"/>
</dbReference>
<dbReference type="SUPFAM" id="SSF53474">
    <property type="entry name" value="alpha/beta-Hydrolases"/>
    <property type="match status" value="1"/>
</dbReference>
<dbReference type="Pfam" id="PF12697">
    <property type="entry name" value="Abhydrolase_6"/>
    <property type="match status" value="1"/>
</dbReference>
<protein>
    <submittedName>
        <fullName evidence="2">Alpha/beta fold hydrolase BchO</fullName>
    </submittedName>
</protein>
<dbReference type="PRINTS" id="PR00111">
    <property type="entry name" value="ABHYDROLASE"/>
</dbReference>
<evidence type="ECO:0000259" key="1">
    <source>
        <dbReference type="Pfam" id="PF12697"/>
    </source>
</evidence>
<dbReference type="NCBIfam" id="TIGR03056">
    <property type="entry name" value="bchO_mg_che_rel"/>
    <property type="match status" value="1"/>
</dbReference>
<gene>
    <name evidence="2" type="primary">bchO</name>
    <name evidence="2" type="ORF">ACFOOT_08400</name>
</gene>
<accession>A0ABV7V1X5</accession>
<reference evidence="3" key="1">
    <citation type="journal article" date="2019" name="Int. J. Syst. Evol. Microbiol.">
        <title>The Global Catalogue of Microorganisms (GCM) 10K type strain sequencing project: providing services to taxonomists for standard genome sequencing and annotation.</title>
        <authorList>
            <consortium name="The Broad Institute Genomics Platform"/>
            <consortium name="The Broad Institute Genome Sequencing Center for Infectious Disease"/>
            <person name="Wu L."/>
            <person name="Ma J."/>
        </authorList>
    </citation>
    <scope>NUCLEOTIDE SEQUENCE [LARGE SCALE GENOMIC DNA]</scope>
    <source>
        <strain evidence="3">KCTC 42224</strain>
    </source>
</reference>
<evidence type="ECO:0000313" key="3">
    <source>
        <dbReference type="Proteomes" id="UP001595683"/>
    </source>
</evidence>
<dbReference type="GO" id="GO:0016787">
    <property type="term" value="F:hydrolase activity"/>
    <property type="evidence" value="ECO:0007669"/>
    <property type="project" value="UniProtKB-KW"/>
</dbReference>
<keyword evidence="2" id="KW-0378">Hydrolase</keyword>
<dbReference type="InterPro" id="IPR029058">
    <property type="entry name" value="AB_hydrolase_fold"/>
</dbReference>
<evidence type="ECO:0000313" key="2">
    <source>
        <dbReference type="EMBL" id="MFC3671444.1"/>
    </source>
</evidence>
<feature type="domain" description="AB hydrolase-1" evidence="1">
    <location>
        <begin position="41"/>
        <end position="286"/>
    </location>
</feature>